<feature type="compositionally biased region" description="Polar residues" evidence="2">
    <location>
        <begin position="196"/>
        <end position="210"/>
    </location>
</feature>
<organism evidence="3 4">
    <name type="scientific">Penicillium egyptiacum</name>
    <dbReference type="NCBI Taxonomy" id="1303716"/>
    <lineage>
        <taxon>Eukaryota</taxon>
        <taxon>Fungi</taxon>
        <taxon>Dikarya</taxon>
        <taxon>Ascomycota</taxon>
        <taxon>Pezizomycotina</taxon>
        <taxon>Eurotiomycetes</taxon>
        <taxon>Eurotiomycetidae</taxon>
        <taxon>Eurotiales</taxon>
        <taxon>Aspergillaceae</taxon>
        <taxon>Penicillium</taxon>
    </lineage>
</organism>
<proteinExistence type="predicted"/>
<feature type="coiled-coil region" evidence="1">
    <location>
        <begin position="585"/>
        <end position="621"/>
    </location>
</feature>
<dbReference type="Proteomes" id="UP001154252">
    <property type="component" value="Unassembled WGS sequence"/>
</dbReference>
<dbReference type="OrthoDB" id="5431013at2759"/>
<feature type="region of interest" description="Disordered" evidence="2">
    <location>
        <begin position="172"/>
        <end position="251"/>
    </location>
</feature>
<feature type="compositionally biased region" description="Polar residues" evidence="2">
    <location>
        <begin position="220"/>
        <end position="239"/>
    </location>
</feature>
<comment type="caution">
    <text evidence="3">The sequence shown here is derived from an EMBL/GenBank/DDBJ whole genome shotgun (WGS) entry which is preliminary data.</text>
</comment>
<feature type="compositionally biased region" description="Basic and acidic residues" evidence="2">
    <location>
        <begin position="358"/>
        <end position="374"/>
    </location>
</feature>
<name>A0A9W4P663_9EURO</name>
<dbReference type="InterPro" id="IPR039327">
    <property type="entry name" value="CON7-like"/>
</dbReference>
<feature type="compositionally biased region" description="Basic and acidic residues" evidence="2">
    <location>
        <begin position="428"/>
        <end position="439"/>
    </location>
</feature>
<feature type="region of interest" description="Disordered" evidence="2">
    <location>
        <begin position="428"/>
        <end position="447"/>
    </location>
</feature>
<evidence type="ECO:0000256" key="1">
    <source>
        <dbReference type="SAM" id="Coils"/>
    </source>
</evidence>
<evidence type="ECO:0008006" key="5">
    <source>
        <dbReference type="Google" id="ProtNLM"/>
    </source>
</evidence>
<feature type="compositionally biased region" description="Basic residues" evidence="2">
    <location>
        <begin position="375"/>
        <end position="386"/>
    </location>
</feature>
<dbReference type="GO" id="GO:0006355">
    <property type="term" value="P:regulation of DNA-templated transcription"/>
    <property type="evidence" value="ECO:0007669"/>
    <property type="project" value="InterPro"/>
</dbReference>
<sequence>MSGLEAVGIAASIIQVADLGTKLSVKLFSFYRRVKNANDTVQLLSNEIALVSAILRELGDNLKEGEPSKLCSDEAFRTLRLVLNQCWDVLGQIQKVVDTNHGSDKSRFPHVTGRFRIVLLEPKLDQLKVNLERLKSTMLLFLNVFLYAGQIRSNNVPTLVQEQRDLIQSLLKDGSIDHQKPRQSDKAPGSPRGFLTGTTPNRPSYTTTGGTFHPKDSANTHHSQPPQGSAKYANSTGAQTGAHRARQGHGSTELKDYNILIQNMLDEVESCRNRLEKNRHSRIKNGVLNIHSGEIMRFRIEHGPSIQIDHSLFAEQNPDMFPKPKSSSSPSSSLADSDHPSQSTRMSGDYYINSDESDFSKTDESVHSRRDHTSFRRRSISRHRHPGIQGVALSPPQQSVLLQSERMHRSISEGGRRPQQRRAVMIFDEQREPKSENKKSNKPQEVQQKVYSDFDEDILPSSWRRVDGVVSREDSPHGRDYELVMSQRPLERDDKGRNLEFFKNQRETERLQRELERACGKSSLRPLSHARVSRLLGDEEDGDGYDSSDRLRAERKAWSDKEREKALRRLRLKKLEEEENGGTSLEELEAKVRYEKAEMEIRQKKEAKSEWEREREGLMMQAVMTGKPTVNDENEKETFSEGFSLPDNLEDLLALWTTLNRQEILRGRFLAF</sequence>
<feature type="compositionally biased region" description="Basic and acidic residues" evidence="2">
    <location>
        <begin position="174"/>
        <end position="185"/>
    </location>
</feature>
<dbReference type="AlphaFoldDB" id="A0A9W4P663"/>
<reference evidence="3" key="1">
    <citation type="submission" date="2021-07" db="EMBL/GenBank/DDBJ databases">
        <authorList>
            <person name="Branca A.L. A."/>
        </authorList>
    </citation>
    <scope>NUCLEOTIDE SEQUENCE</scope>
</reference>
<dbReference type="EMBL" id="CAJVRC010000890">
    <property type="protein sequence ID" value="CAG8907281.1"/>
    <property type="molecule type" value="Genomic_DNA"/>
</dbReference>
<feature type="region of interest" description="Disordered" evidence="2">
    <location>
        <begin position="535"/>
        <end position="556"/>
    </location>
</feature>
<feature type="compositionally biased region" description="Low complexity" evidence="2">
    <location>
        <begin position="323"/>
        <end position="343"/>
    </location>
</feature>
<evidence type="ECO:0000256" key="2">
    <source>
        <dbReference type="SAM" id="MobiDB-lite"/>
    </source>
</evidence>
<feature type="compositionally biased region" description="Basic and acidic residues" evidence="2">
    <location>
        <begin position="547"/>
        <end position="556"/>
    </location>
</feature>
<dbReference type="PANTHER" id="PTHR36167:SF3">
    <property type="entry name" value="C2H2 FINGER DOMAIN TRANSCRIPTION FACTOR (EUROFUNG)-RELATED"/>
    <property type="match status" value="1"/>
</dbReference>
<dbReference type="PANTHER" id="PTHR36167">
    <property type="entry name" value="C2H2 FINGER DOMAIN TRANSCRIPTION FACTOR (EUROFUNG)-RELATED"/>
    <property type="match status" value="1"/>
</dbReference>
<keyword evidence="4" id="KW-1185">Reference proteome</keyword>
<feature type="region of interest" description="Disordered" evidence="2">
    <location>
        <begin position="316"/>
        <end position="397"/>
    </location>
</feature>
<keyword evidence="1" id="KW-0175">Coiled coil</keyword>
<gene>
    <name evidence="3" type="ORF">PEGY_LOCUS8762</name>
</gene>
<evidence type="ECO:0000313" key="4">
    <source>
        <dbReference type="Proteomes" id="UP001154252"/>
    </source>
</evidence>
<accession>A0A9W4P663</accession>
<protein>
    <recommendedName>
        <fullName evidence="5">Fungal N-terminal domain-containing protein</fullName>
    </recommendedName>
</protein>
<evidence type="ECO:0000313" key="3">
    <source>
        <dbReference type="EMBL" id="CAG8907281.1"/>
    </source>
</evidence>